<dbReference type="SMR" id="A0A067GWS2"/>
<dbReference type="Proteomes" id="UP000027120">
    <property type="component" value="Unassembled WGS sequence"/>
</dbReference>
<keyword evidence="2" id="KW-1185">Reference proteome</keyword>
<accession>A0A067GWS2</accession>
<organism evidence="1 2">
    <name type="scientific">Citrus sinensis</name>
    <name type="common">Sweet orange</name>
    <name type="synonym">Citrus aurantium var. sinensis</name>
    <dbReference type="NCBI Taxonomy" id="2711"/>
    <lineage>
        <taxon>Eukaryota</taxon>
        <taxon>Viridiplantae</taxon>
        <taxon>Streptophyta</taxon>
        <taxon>Embryophyta</taxon>
        <taxon>Tracheophyta</taxon>
        <taxon>Spermatophyta</taxon>
        <taxon>Magnoliopsida</taxon>
        <taxon>eudicotyledons</taxon>
        <taxon>Gunneridae</taxon>
        <taxon>Pentapetalae</taxon>
        <taxon>rosids</taxon>
        <taxon>malvids</taxon>
        <taxon>Sapindales</taxon>
        <taxon>Rutaceae</taxon>
        <taxon>Aurantioideae</taxon>
        <taxon>Citrus</taxon>
    </lineage>
</organism>
<evidence type="ECO:0000313" key="2">
    <source>
        <dbReference type="Proteomes" id="UP000027120"/>
    </source>
</evidence>
<gene>
    <name evidence="1" type="ORF">CISIN_1g048371mg</name>
</gene>
<dbReference type="AlphaFoldDB" id="A0A067GWS2"/>
<proteinExistence type="predicted"/>
<name>A0A067GWS2_CITSI</name>
<evidence type="ECO:0000313" key="1">
    <source>
        <dbReference type="EMBL" id="KDO83130.1"/>
    </source>
</evidence>
<protein>
    <submittedName>
        <fullName evidence="1">Uncharacterized protein</fullName>
    </submittedName>
</protein>
<dbReference type="EMBL" id="KK784875">
    <property type="protein sequence ID" value="KDO83130.1"/>
    <property type="molecule type" value="Genomic_DNA"/>
</dbReference>
<reference evidence="1 2" key="1">
    <citation type="submission" date="2014-04" db="EMBL/GenBank/DDBJ databases">
        <authorList>
            <consortium name="International Citrus Genome Consortium"/>
            <person name="Gmitter F."/>
            <person name="Chen C."/>
            <person name="Farmerie W."/>
            <person name="Harkins T."/>
            <person name="Desany B."/>
            <person name="Mohiuddin M."/>
            <person name="Kodira C."/>
            <person name="Borodovsky M."/>
            <person name="Lomsadze A."/>
            <person name="Burns P."/>
            <person name="Jenkins J."/>
            <person name="Prochnik S."/>
            <person name="Shu S."/>
            <person name="Chapman J."/>
            <person name="Pitluck S."/>
            <person name="Schmutz J."/>
            <person name="Rokhsar D."/>
        </authorList>
    </citation>
    <scope>NUCLEOTIDE SEQUENCE</scope>
</reference>
<sequence length="38" mass="4445">MPVLPTTIMNPHMIQMTEMSQRQRLSSAMIISLDDWIK</sequence>